<evidence type="ECO:0000313" key="2">
    <source>
        <dbReference type="Proteomes" id="UP000593564"/>
    </source>
</evidence>
<dbReference type="AlphaFoldDB" id="A0A7J7FZ14"/>
<sequence>MASQHIVVSPQSDEHNQILGYREDKDDQNHHMDIIEFKVFVAGLQDEVAYVSQTWESSHM</sequence>
<organism evidence="1 2">
    <name type="scientific">Camellia sinensis</name>
    <name type="common">Tea plant</name>
    <name type="synonym">Thea sinensis</name>
    <dbReference type="NCBI Taxonomy" id="4442"/>
    <lineage>
        <taxon>Eukaryota</taxon>
        <taxon>Viridiplantae</taxon>
        <taxon>Streptophyta</taxon>
        <taxon>Embryophyta</taxon>
        <taxon>Tracheophyta</taxon>
        <taxon>Spermatophyta</taxon>
        <taxon>Magnoliopsida</taxon>
        <taxon>eudicotyledons</taxon>
        <taxon>Gunneridae</taxon>
        <taxon>Pentapetalae</taxon>
        <taxon>asterids</taxon>
        <taxon>Ericales</taxon>
        <taxon>Theaceae</taxon>
        <taxon>Camellia</taxon>
    </lineage>
</organism>
<accession>A0A7J7FZ14</accession>
<keyword evidence="2" id="KW-1185">Reference proteome</keyword>
<dbReference type="EMBL" id="JACBKZ010000014">
    <property type="protein sequence ID" value="KAF5933652.1"/>
    <property type="molecule type" value="Genomic_DNA"/>
</dbReference>
<reference evidence="2" key="1">
    <citation type="journal article" date="2020" name="Nat. Commun.">
        <title>Genome assembly of wild tea tree DASZ reveals pedigree and selection history of tea varieties.</title>
        <authorList>
            <person name="Zhang W."/>
            <person name="Zhang Y."/>
            <person name="Qiu H."/>
            <person name="Guo Y."/>
            <person name="Wan H."/>
            <person name="Zhang X."/>
            <person name="Scossa F."/>
            <person name="Alseekh S."/>
            <person name="Zhang Q."/>
            <person name="Wang P."/>
            <person name="Xu L."/>
            <person name="Schmidt M.H."/>
            <person name="Jia X."/>
            <person name="Li D."/>
            <person name="Zhu A."/>
            <person name="Guo F."/>
            <person name="Chen W."/>
            <person name="Ni D."/>
            <person name="Usadel B."/>
            <person name="Fernie A.R."/>
            <person name="Wen W."/>
        </authorList>
    </citation>
    <scope>NUCLEOTIDE SEQUENCE [LARGE SCALE GENOMIC DNA]</scope>
    <source>
        <strain evidence="2">cv. G240</strain>
    </source>
</reference>
<gene>
    <name evidence="1" type="ORF">HYC85_029823</name>
</gene>
<reference evidence="1 2" key="2">
    <citation type="submission" date="2020-07" db="EMBL/GenBank/DDBJ databases">
        <title>Genome assembly of wild tea tree DASZ reveals pedigree and selection history of tea varieties.</title>
        <authorList>
            <person name="Zhang W."/>
        </authorList>
    </citation>
    <scope>NUCLEOTIDE SEQUENCE [LARGE SCALE GENOMIC DNA]</scope>
    <source>
        <strain evidence="2">cv. G240</strain>
        <tissue evidence="1">Leaf</tissue>
    </source>
</reference>
<comment type="caution">
    <text evidence="1">The sequence shown here is derived from an EMBL/GenBank/DDBJ whole genome shotgun (WGS) entry which is preliminary data.</text>
</comment>
<evidence type="ECO:0000313" key="1">
    <source>
        <dbReference type="EMBL" id="KAF5933652.1"/>
    </source>
</evidence>
<dbReference type="Proteomes" id="UP000593564">
    <property type="component" value="Unassembled WGS sequence"/>
</dbReference>
<proteinExistence type="predicted"/>
<name>A0A7J7FZ14_CAMSI</name>
<protein>
    <submittedName>
        <fullName evidence="1">Uncharacterized protein</fullName>
    </submittedName>
</protein>